<dbReference type="InterPro" id="IPR029061">
    <property type="entry name" value="THDP-binding"/>
</dbReference>
<protein>
    <submittedName>
        <fullName evidence="4">Thiamine pyrophosphate-dependent enzyme</fullName>
    </submittedName>
</protein>
<evidence type="ECO:0000259" key="2">
    <source>
        <dbReference type="Pfam" id="PF02775"/>
    </source>
</evidence>
<comment type="caution">
    <text evidence="4">The sequence shown here is derived from an EMBL/GenBank/DDBJ whole genome shotgun (WGS) entry which is preliminary data.</text>
</comment>
<dbReference type="EMBL" id="JBHUCP010000026">
    <property type="protein sequence ID" value="MFD1533965.1"/>
    <property type="molecule type" value="Genomic_DNA"/>
</dbReference>
<organism evidence="4 5">
    <name type="scientific">Pseudonocardia aurantiaca</name>
    <dbReference type="NCBI Taxonomy" id="75290"/>
    <lineage>
        <taxon>Bacteria</taxon>
        <taxon>Bacillati</taxon>
        <taxon>Actinomycetota</taxon>
        <taxon>Actinomycetes</taxon>
        <taxon>Pseudonocardiales</taxon>
        <taxon>Pseudonocardiaceae</taxon>
        <taxon>Pseudonocardia</taxon>
    </lineage>
</organism>
<dbReference type="RefSeq" id="WP_343977954.1">
    <property type="nucleotide sequence ID" value="NZ_BAAAJG010000009.1"/>
</dbReference>
<dbReference type="InterPro" id="IPR012001">
    <property type="entry name" value="Thiamin_PyroP_enz_TPP-bd_dom"/>
</dbReference>
<evidence type="ECO:0000256" key="1">
    <source>
        <dbReference type="ARBA" id="ARBA00023052"/>
    </source>
</evidence>
<proteinExistence type="predicted"/>
<feature type="domain" description="Thiamine pyrophosphate enzyme N-terminal TPP-binding" evidence="3">
    <location>
        <begin position="4"/>
        <end position="40"/>
    </location>
</feature>
<dbReference type="SUPFAM" id="SSF52518">
    <property type="entry name" value="Thiamin diphosphate-binding fold (THDP-binding)"/>
    <property type="match status" value="1"/>
</dbReference>
<keyword evidence="5" id="KW-1185">Reference proteome</keyword>
<evidence type="ECO:0000313" key="4">
    <source>
        <dbReference type="EMBL" id="MFD1533965.1"/>
    </source>
</evidence>
<sequence length="150" mass="15799">MAGTVADAMVATLKASGVRRVYGIPGDSLNGFTDALRRDGALEMKAGGIVTFGTDLTDPDFAGIARSAGLFGARVEASDELGDALRAAFDHDGPALVDVRTARQELSLPPKLTYGQIKGFTLYATRTILSGGGQELIELARTNLRELDIE</sequence>
<reference evidence="5" key="1">
    <citation type="journal article" date="2019" name="Int. J. Syst. Evol. Microbiol.">
        <title>The Global Catalogue of Microorganisms (GCM) 10K type strain sequencing project: providing services to taxonomists for standard genome sequencing and annotation.</title>
        <authorList>
            <consortium name="The Broad Institute Genomics Platform"/>
            <consortium name="The Broad Institute Genome Sequencing Center for Infectious Disease"/>
            <person name="Wu L."/>
            <person name="Ma J."/>
        </authorList>
    </citation>
    <scope>NUCLEOTIDE SEQUENCE [LARGE SCALE GENOMIC DNA]</scope>
    <source>
        <strain evidence="5">JCM 12165</strain>
    </source>
</reference>
<keyword evidence="1" id="KW-0786">Thiamine pyrophosphate</keyword>
<gene>
    <name evidence="4" type="ORF">ACFSCY_31560</name>
</gene>
<dbReference type="InterPro" id="IPR011766">
    <property type="entry name" value="TPP_enzyme_TPP-bd"/>
</dbReference>
<dbReference type="PANTHER" id="PTHR42981">
    <property type="entry name" value="PYRUVATE DEHYDROGENASE [UBIQUINONE]"/>
    <property type="match status" value="1"/>
</dbReference>
<name>A0ABW4FU13_9PSEU</name>
<dbReference type="Pfam" id="PF02776">
    <property type="entry name" value="TPP_enzyme_N"/>
    <property type="match status" value="1"/>
</dbReference>
<evidence type="ECO:0000259" key="3">
    <source>
        <dbReference type="Pfam" id="PF02776"/>
    </source>
</evidence>
<accession>A0ABW4FU13</accession>
<feature type="domain" description="Thiamine pyrophosphate enzyme TPP-binding" evidence="2">
    <location>
        <begin position="50"/>
        <end position="99"/>
    </location>
</feature>
<dbReference type="Proteomes" id="UP001597145">
    <property type="component" value="Unassembled WGS sequence"/>
</dbReference>
<dbReference type="PANTHER" id="PTHR42981:SF2">
    <property type="entry name" value="PYRUVATE DEHYDROGENASE [UBIQUINONE]"/>
    <property type="match status" value="1"/>
</dbReference>
<dbReference type="Pfam" id="PF02775">
    <property type="entry name" value="TPP_enzyme_C"/>
    <property type="match status" value="1"/>
</dbReference>
<evidence type="ECO:0000313" key="5">
    <source>
        <dbReference type="Proteomes" id="UP001597145"/>
    </source>
</evidence>
<dbReference type="Gene3D" id="3.40.50.970">
    <property type="match status" value="1"/>
</dbReference>
<dbReference type="InterPro" id="IPR047211">
    <property type="entry name" value="POXB-like"/>
</dbReference>